<dbReference type="HOGENOM" id="CLU_855697_0_0_1"/>
<dbReference type="VEuPathDB" id="FungiDB:SCHCODRAFT_0103469"/>
<accession>D8PMC2</accession>
<sequence length="325" mass="35532">MLETSSEHRPLGPRASEYCEVIDSLSITLTASNKHKRTQPDGYAPDSPMACAPLRRRPPRLACILPTFPYPVAQSARASARRRGQRHCTDGASAHTLTIHSSSPIAIRLINRQASDHPTSERIAPRIPSLRPILRLLRPAQAAGGMRVVPKMGNAEDCSGGATGARAAFGGISTSQLASVANPTKFSGSLRDFLELPSHRRHARGYYSEGRDIMDERLSTQWITDRFVTRVSYSPPSMRTDSLNPIAGPLRCLHAPPLSLWGGETMPVKYIGSGPFRHRAYVADAMQAGLPGLSNPLLTIAHRNLNVKHIVEDYISRIASNFSFD</sequence>
<feature type="non-terminal residue" evidence="1">
    <location>
        <position position="325"/>
    </location>
</feature>
<evidence type="ECO:0000313" key="1">
    <source>
        <dbReference type="EMBL" id="EFJ02111.1"/>
    </source>
</evidence>
<keyword evidence="2" id="KW-1185">Reference proteome</keyword>
<evidence type="ECO:0000313" key="2">
    <source>
        <dbReference type="Proteomes" id="UP000007431"/>
    </source>
</evidence>
<gene>
    <name evidence="1" type="ORF">SCHCODRAFT_103469</name>
</gene>
<dbReference type="Proteomes" id="UP000007431">
    <property type="component" value="Unassembled WGS sequence"/>
</dbReference>
<dbReference type="GeneID" id="9589553"/>
<protein>
    <submittedName>
        <fullName evidence="1">Uncharacterized protein</fullName>
    </submittedName>
</protein>
<dbReference type="KEGG" id="scm:SCHCO_02488790"/>
<name>D8PMC2_SCHCM</name>
<organism evidence="2">
    <name type="scientific">Schizophyllum commune (strain H4-8 / FGSC 9210)</name>
    <name type="common">Split gill fungus</name>
    <dbReference type="NCBI Taxonomy" id="578458"/>
    <lineage>
        <taxon>Eukaryota</taxon>
        <taxon>Fungi</taxon>
        <taxon>Dikarya</taxon>
        <taxon>Basidiomycota</taxon>
        <taxon>Agaricomycotina</taxon>
        <taxon>Agaricomycetes</taxon>
        <taxon>Agaricomycetidae</taxon>
        <taxon>Agaricales</taxon>
        <taxon>Schizophyllaceae</taxon>
        <taxon>Schizophyllum</taxon>
    </lineage>
</organism>
<proteinExistence type="predicted"/>
<dbReference type="AlphaFoldDB" id="D8PMC2"/>
<dbReference type="EMBL" id="GL377302">
    <property type="protein sequence ID" value="EFJ02111.1"/>
    <property type="molecule type" value="Genomic_DNA"/>
</dbReference>
<dbReference type="InParanoid" id="D8PMC2"/>
<reference evidence="1 2" key="1">
    <citation type="journal article" date="2010" name="Nat. Biotechnol.">
        <title>Genome sequence of the model mushroom Schizophyllum commune.</title>
        <authorList>
            <person name="Ohm R.A."/>
            <person name="de Jong J.F."/>
            <person name="Lugones L.G."/>
            <person name="Aerts A."/>
            <person name="Kothe E."/>
            <person name="Stajich J.E."/>
            <person name="de Vries R.P."/>
            <person name="Record E."/>
            <person name="Levasseur A."/>
            <person name="Baker S.E."/>
            <person name="Bartholomew K.A."/>
            <person name="Coutinho P.M."/>
            <person name="Erdmann S."/>
            <person name="Fowler T.J."/>
            <person name="Gathman A.C."/>
            <person name="Lombard V."/>
            <person name="Henrissat B."/>
            <person name="Knabe N."/>
            <person name="Kuees U."/>
            <person name="Lilly W.W."/>
            <person name="Lindquist E."/>
            <person name="Lucas S."/>
            <person name="Magnuson J.K."/>
            <person name="Piumi F."/>
            <person name="Raudaskoski M."/>
            <person name="Salamov A."/>
            <person name="Schmutz J."/>
            <person name="Schwarze F.W.M.R."/>
            <person name="vanKuyk P.A."/>
            <person name="Horton J.S."/>
            <person name="Grigoriev I.V."/>
            <person name="Woesten H.A.B."/>
        </authorList>
    </citation>
    <scope>NUCLEOTIDE SEQUENCE [LARGE SCALE GENOMIC DNA]</scope>
    <source>
        <strain evidence="2">H4-8 / FGSC 9210</strain>
    </source>
</reference>